<dbReference type="RefSeq" id="XP_024722645.1">
    <property type="nucleotide sequence ID" value="XM_024864731.1"/>
</dbReference>
<name>A0A2T3B6W1_AMORE</name>
<keyword evidence="2" id="KW-1185">Reference proteome</keyword>
<dbReference type="AlphaFoldDB" id="A0A2T3B6W1"/>
<dbReference type="InParanoid" id="A0A2T3B6W1"/>
<evidence type="ECO:0000313" key="1">
    <source>
        <dbReference type="EMBL" id="PSS22490.1"/>
    </source>
</evidence>
<gene>
    <name evidence="1" type="ORF">M430DRAFT_226190</name>
</gene>
<dbReference type="Proteomes" id="UP000241818">
    <property type="component" value="Unassembled WGS sequence"/>
</dbReference>
<dbReference type="GeneID" id="36572812"/>
<protein>
    <submittedName>
        <fullName evidence="1">Uncharacterized protein</fullName>
    </submittedName>
</protein>
<organism evidence="1 2">
    <name type="scientific">Amorphotheca resinae ATCC 22711</name>
    <dbReference type="NCBI Taxonomy" id="857342"/>
    <lineage>
        <taxon>Eukaryota</taxon>
        <taxon>Fungi</taxon>
        <taxon>Dikarya</taxon>
        <taxon>Ascomycota</taxon>
        <taxon>Pezizomycotina</taxon>
        <taxon>Leotiomycetes</taxon>
        <taxon>Helotiales</taxon>
        <taxon>Amorphothecaceae</taxon>
        <taxon>Amorphotheca</taxon>
    </lineage>
</organism>
<dbReference type="EMBL" id="KZ679009">
    <property type="protein sequence ID" value="PSS22490.1"/>
    <property type="molecule type" value="Genomic_DNA"/>
</dbReference>
<accession>A0A2T3B6W1</accession>
<proteinExistence type="predicted"/>
<evidence type="ECO:0000313" key="2">
    <source>
        <dbReference type="Proteomes" id="UP000241818"/>
    </source>
</evidence>
<sequence>MSNSSSLATSRSDTFRKRHRMEQTLNWRRATLMTPSSNMRKTTTAPKKLVEFTIFEDKTATVDNITAINDARAEDQKEQFRFWLEYIIQRCEVLYGLEVCDWALSLSHHVDSLNGNDVYATKFKRWKEIMEGRLDTYEEMWRDPAVWRNNKLMEDSALYWLRSLVASLVKAGRTLFPDSWRKVSVLNEMLATPAARFICGYFAGEGLSWDWRGPDYYAHKRSAWRMIMRAHLDMEIDEVGVQMVLKRSVDIECDQEGVQTIVTNSIWTNKLRKRMRNLGWEDLQTLESLTR</sequence>
<reference evidence="1 2" key="1">
    <citation type="journal article" date="2018" name="New Phytol.">
        <title>Comparative genomics and transcriptomics depict ericoid mycorrhizal fungi as versatile saprotrophs and plant mutualists.</title>
        <authorList>
            <person name="Martino E."/>
            <person name="Morin E."/>
            <person name="Grelet G.A."/>
            <person name="Kuo A."/>
            <person name="Kohler A."/>
            <person name="Daghino S."/>
            <person name="Barry K.W."/>
            <person name="Cichocki N."/>
            <person name="Clum A."/>
            <person name="Dockter R.B."/>
            <person name="Hainaut M."/>
            <person name="Kuo R.C."/>
            <person name="LaButti K."/>
            <person name="Lindahl B.D."/>
            <person name="Lindquist E.A."/>
            <person name="Lipzen A."/>
            <person name="Khouja H.R."/>
            <person name="Magnuson J."/>
            <person name="Murat C."/>
            <person name="Ohm R.A."/>
            <person name="Singer S.W."/>
            <person name="Spatafora J.W."/>
            <person name="Wang M."/>
            <person name="Veneault-Fourrey C."/>
            <person name="Henrissat B."/>
            <person name="Grigoriev I.V."/>
            <person name="Martin F.M."/>
            <person name="Perotto S."/>
        </authorList>
    </citation>
    <scope>NUCLEOTIDE SEQUENCE [LARGE SCALE GENOMIC DNA]</scope>
    <source>
        <strain evidence="1 2">ATCC 22711</strain>
    </source>
</reference>